<feature type="transmembrane region" description="Helical" evidence="1">
    <location>
        <begin position="224"/>
        <end position="246"/>
    </location>
</feature>
<organism evidence="2 3">
    <name type="scientific">Rhizobium azibense</name>
    <dbReference type="NCBI Taxonomy" id="1136135"/>
    <lineage>
        <taxon>Bacteria</taxon>
        <taxon>Pseudomonadati</taxon>
        <taxon>Pseudomonadota</taxon>
        <taxon>Alphaproteobacteria</taxon>
        <taxon>Hyphomicrobiales</taxon>
        <taxon>Rhizobiaceae</taxon>
        <taxon>Rhizobium/Agrobacterium group</taxon>
        <taxon>Rhizobium</taxon>
    </lineage>
</organism>
<evidence type="ECO:0000313" key="2">
    <source>
        <dbReference type="EMBL" id="TCU21766.1"/>
    </source>
</evidence>
<dbReference type="GO" id="GO:0016874">
    <property type="term" value="F:ligase activity"/>
    <property type="evidence" value="ECO:0007669"/>
    <property type="project" value="UniProtKB-KW"/>
</dbReference>
<feature type="transmembrane region" description="Helical" evidence="1">
    <location>
        <begin position="258"/>
        <end position="289"/>
    </location>
</feature>
<feature type="transmembrane region" description="Helical" evidence="1">
    <location>
        <begin position="139"/>
        <end position="159"/>
    </location>
</feature>
<feature type="transmembrane region" description="Helical" evidence="1">
    <location>
        <begin position="425"/>
        <end position="451"/>
    </location>
</feature>
<keyword evidence="3" id="KW-1185">Reference proteome</keyword>
<feature type="transmembrane region" description="Helical" evidence="1">
    <location>
        <begin position="38"/>
        <end position="66"/>
    </location>
</feature>
<keyword evidence="1" id="KW-1133">Transmembrane helix</keyword>
<evidence type="ECO:0000313" key="3">
    <source>
        <dbReference type="Proteomes" id="UP000295547"/>
    </source>
</evidence>
<dbReference type="EMBL" id="SMBJ01000010">
    <property type="protein sequence ID" value="TCU21766.1"/>
    <property type="molecule type" value="Genomic_DNA"/>
</dbReference>
<accession>A0A4R3QTB2</accession>
<sequence length="480" mass="51196">MRWMRVEFIGLVTILLGAMLLFAPVRHSFTWLMLSTAFGAAAAIALPGMGGASILVPNLFLLFFVLRIFMAFGEGQVFAAVSPSRAGFILLALTVFGLFTALFFPRLFQGMTETMIVERSVGLRNIISLVPLRASSSNITQTVYAVGGLVAFASTFAFFRRAGTHDDLIKAVLVTATVTLSFALADIVTYFTRTEYLLGFVRTANYALLTAAEKGGLKRISGTFPEASAFAGYTLVLFAIIASLWLEGVRGRAIGLLTWLLFIALLFSTSATGLVGLAIIVPVLFLRSFFRSSADRSRRPVLFVVASVAAAPLIVFLVLATLPGLSAGVAGFFDEMLFSKADSQSGQERAEWNAVAYKTFLDTFGFGAGLGSARASSFVLVLLSNLGVLGAFLFALFIWSVLSLKPAVGSAQPIECGSAIRAAKMGIVAVLVTASTSGTVYDLGLMIYILAGATTALTEPYPLRARASASHTMSLMERRS</sequence>
<proteinExistence type="predicted"/>
<name>A0A4R3QTB2_9HYPH</name>
<protein>
    <submittedName>
        <fullName evidence="2">O-antigen ligase-like membrane protein</fullName>
    </submittedName>
</protein>
<keyword evidence="1" id="KW-0472">Membrane</keyword>
<evidence type="ECO:0000256" key="1">
    <source>
        <dbReference type="SAM" id="Phobius"/>
    </source>
</evidence>
<gene>
    <name evidence="2" type="ORF">EV130_110110</name>
</gene>
<feature type="transmembrane region" description="Helical" evidence="1">
    <location>
        <begin position="378"/>
        <end position="404"/>
    </location>
</feature>
<feature type="transmembrane region" description="Helical" evidence="1">
    <location>
        <begin position="87"/>
        <end position="108"/>
    </location>
</feature>
<comment type="caution">
    <text evidence="2">The sequence shown here is derived from an EMBL/GenBank/DDBJ whole genome shotgun (WGS) entry which is preliminary data.</text>
</comment>
<reference evidence="2 3" key="1">
    <citation type="submission" date="2019-03" db="EMBL/GenBank/DDBJ databases">
        <title>Genomic Encyclopedia of Type Strains, Phase IV (KMG-V): Genome sequencing to study the core and pangenomes of soil and plant-associated prokaryotes.</title>
        <authorList>
            <person name="Whitman W."/>
        </authorList>
    </citation>
    <scope>NUCLEOTIDE SEQUENCE [LARGE SCALE GENOMIC DNA]</scope>
    <source>
        <strain evidence="2 3">Gr42</strain>
    </source>
</reference>
<dbReference type="AlphaFoldDB" id="A0A4R3QTB2"/>
<feature type="transmembrane region" description="Helical" evidence="1">
    <location>
        <begin position="171"/>
        <end position="190"/>
    </location>
</feature>
<feature type="transmembrane region" description="Helical" evidence="1">
    <location>
        <begin position="301"/>
        <end position="322"/>
    </location>
</feature>
<keyword evidence="1" id="KW-0812">Transmembrane</keyword>
<dbReference type="Proteomes" id="UP000295547">
    <property type="component" value="Unassembled WGS sequence"/>
</dbReference>
<keyword evidence="2" id="KW-0436">Ligase</keyword>